<dbReference type="PROSITE" id="PS50010">
    <property type="entry name" value="DH_2"/>
    <property type="match status" value="1"/>
</dbReference>
<dbReference type="SMART" id="SM00325">
    <property type="entry name" value="RhoGEF"/>
    <property type="match status" value="1"/>
</dbReference>
<protein>
    <submittedName>
        <fullName evidence="3">Putative rho guanine nucleotide exchange factor 10 isoform X2</fullName>
    </submittedName>
</protein>
<dbReference type="GO" id="GO:0005737">
    <property type="term" value="C:cytoplasm"/>
    <property type="evidence" value="ECO:0007669"/>
    <property type="project" value="UniProtKB-ARBA"/>
</dbReference>
<dbReference type="GO" id="GO:0030036">
    <property type="term" value="P:actin cytoskeleton organization"/>
    <property type="evidence" value="ECO:0007669"/>
    <property type="project" value="TreeGrafter"/>
</dbReference>
<dbReference type="InterPro" id="IPR039919">
    <property type="entry name" value="ARHGEF10/ARHGEF17"/>
</dbReference>
<dbReference type="FunFam" id="1.20.900.10:FF:000003">
    <property type="entry name" value="Rho guanine nucleotide exchange factor 10 like"/>
    <property type="match status" value="1"/>
</dbReference>
<dbReference type="PANTHER" id="PTHR12877">
    <property type="entry name" value="RHO GUANINE NUCLEOTIDE EXCHANGE FACTOR"/>
    <property type="match status" value="1"/>
</dbReference>
<dbReference type="GO" id="GO:0051496">
    <property type="term" value="P:positive regulation of stress fiber assembly"/>
    <property type="evidence" value="ECO:0007669"/>
    <property type="project" value="TreeGrafter"/>
</dbReference>
<dbReference type="InterPro" id="IPR035899">
    <property type="entry name" value="DBL_dom_sf"/>
</dbReference>
<dbReference type="SUPFAM" id="SSF48065">
    <property type="entry name" value="DBL homology domain (DH-domain)"/>
    <property type="match status" value="1"/>
</dbReference>
<organism evidence="3 4">
    <name type="scientific">Stichopus japonicus</name>
    <name type="common">Sea cucumber</name>
    <dbReference type="NCBI Taxonomy" id="307972"/>
    <lineage>
        <taxon>Eukaryota</taxon>
        <taxon>Metazoa</taxon>
        <taxon>Echinodermata</taxon>
        <taxon>Eleutherozoa</taxon>
        <taxon>Echinozoa</taxon>
        <taxon>Holothuroidea</taxon>
        <taxon>Aspidochirotacea</taxon>
        <taxon>Aspidochirotida</taxon>
        <taxon>Stichopodidae</taxon>
        <taxon>Apostichopus</taxon>
    </lineage>
</organism>
<evidence type="ECO:0000313" key="3">
    <source>
        <dbReference type="EMBL" id="PIK35000.1"/>
    </source>
</evidence>
<dbReference type="AlphaFoldDB" id="A0A2G8JGX7"/>
<dbReference type="CDD" id="cd00160">
    <property type="entry name" value="RhoGEF"/>
    <property type="match status" value="1"/>
</dbReference>
<dbReference type="OrthoDB" id="28697at2759"/>
<dbReference type="GO" id="GO:0005085">
    <property type="term" value="F:guanyl-nucleotide exchange factor activity"/>
    <property type="evidence" value="ECO:0007669"/>
    <property type="project" value="UniProtKB-KW"/>
</dbReference>
<evidence type="ECO:0000259" key="2">
    <source>
        <dbReference type="PROSITE" id="PS50010"/>
    </source>
</evidence>
<dbReference type="InterPro" id="IPR000219">
    <property type="entry name" value="DH_dom"/>
</dbReference>
<dbReference type="Gene3D" id="1.20.900.10">
    <property type="entry name" value="Dbl homology (DH) domain"/>
    <property type="match status" value="1"/>
</dbReference>
<dbReference type="Proteomes" id="UP000230750">
    <property type="component" value="Unassembled WGS sequence"/>
</dbReference>
<dbReference type="STRING" id="307972.A0A2G8JGX7"/>
<feature type="domain" description="DH" evidence="2">
    <location>
        <begin position="21"/>
        <end position="208"/>
    </location>
</feature>
<reference evidence="3 4" key="1">
    <citation type="journal article" date="2017" name="PLoS Biol.">
        <title>The sea cucumber genome provides insights into morphological evolution and visceral regeneration.</title>
        <authorList>
            <person name="Zhang X."/>
            <person name="Sun L."/>
            <person name="Yuan J."/>
            <person name="Sun Y."/>
            <person name="Gao Y."/>
            <person name="Zhang L."/>
            <person name="Li S."/>
            <person name="Dai H."/>
            <person name="Hamel J.F."/>
            <person name="Liu C."/>
            <person name="Yu Y."/>
            <person name="Liu S."/>
            <person name="Lin W."/>
            <person name="Guo K."/>
            <person name="Jin S."/>
            <person name="Xu P."/>
            <person name="Storey K.B."/>
            <person name="Huan P."/>
            <person name="Zhang T."/>
            <person name="Zhou Y."/>
            <person name="Zhang J."/>
            <person name="Lin C."/>
            <person name="Li X."/>
            <person name="Xing L."/>
            <person name="Huo D."/>
            <person name="Sun M."/>
            <person name="Wang L."/>
            <person name="Mercier A."/>
            <person name="Li F."/>
            <person name="Yang H."/>
            <person name="Xiang J."/>
        </authorList>
    </citation>
    <scope>NUCLEOTIDE SEQUENCE [LARGE SCALE GENOMIC DNA]</scope>
    <source>
        <strain evidence="3">Shaxun</strain>
        <tissue evidence="3">Muscle</tissue>
    </source>
</reference>
<dbReference type="EMBL" id="MRZV01002016">
    <property type="protein sequence ID" value="PIK35000.1"/>
    <property type="molecule type" value="Genomic_DNA"/>
</dbReference>
<keyword evidence="1" id="KW-0344">Guanine-nucleotide releasing factor</keyword>
<name>A0A2G8JGX7_STIJA</name>
<dbReference type="PANTHER" id="PTHR12877:SF7">
    <property type="entry name" value="RHO GUANINE NUCLEOTIDE EXCHANGE FACTOR 10-LIKE PROTEIN"/>
    <property type="match status" value="1"/>
</dbReference>
<proteinExistence type="predicted"/>
<sequence length="235" mass="27395">MKHPPPILPPQPDWLTSEEIGRRHVIQAIVDSERSYMMSLQKLIQNYEKPLLDSSPPILEREKVKAIFYRVRGIYQCHLMFQIALASRVKNWDEMQQIGDVFVASFSKAMVLDVYSSYVNNFTHAMETAKKSAAQKSRFHDFLEKHQSCSNDRLSLYALMLKPIQRFPQFICLLQDLLKRTPLNHPDRMPLQLALTKLETLAGVLNERKRQSEQRHAVKHLIRNINAKFSVKVNL</sequence>
<accession>A0A2G8JGX7</accession>
<keyword evidence="4" id="KW-1185">Reference proteome</keyword>
<evidence type="ECO:0000313" key="4">
    <source>
        <dbReference type="Proteomes" id="UP000230750"/>
    </source>
</evidence>
<comment type="caution">
    <text evidence="3">The sequence shown here is derived from an EMBL/GenBank/DDBJ whole genome shotgun (WGS) entry which is preliminary data.</text>
</comment>
<dbReference type="Pfam" id="PF00621">
    <property type="entry name" value="RhoGEF"/>
    <property type="match status" value="1"/>
</dbReference>
<gene>
    <name evidence="3" type="ORF">BSL78_28175</name>
</gene>
<evidence type="ECO:0000256" key="1">
    <source>
        <dbReference type="ARBA" id="ARBA00022658"/>
    </source>
</evidence>